<dbReference type="InterPro" id="IPR041685">
    <property type="entry name" value="AAA_GajA/Old/RecF-like"/>
</dbReference>
<dbReference type="PANTHER" id="PTHR43581">
    <property type="entry name" value="ATP/GTP PHOSPHATASE"/>
    <property type="match status" value="1"/>
</dbReference>
<dbReference type="InterPro" id="IPR051396">
    <property type="entry name" value="Bact_Antivir_Def_Nuclease"/>
</dbReference>
<comment type="caution">
    <text evidence="2">The sequence shown here is derived from an EMBL/GenBank/DDBJ whole genome shotgun (WGS) entry which is preliminary data.</text>
</comment>
<dbReference type="Gene3D" id="3.40.50.300">
    <property type="entry name" value="P-loop containing nucleotide triphosphate hydrolases"/>
    <property type="match status" value="1"/>
</dbReference>
<accession>A0A7W3TQU6</accession>
<sequence>MWIKEIEIENYRTFQEKFNMTLSKNITVISGLNGVGKSTILAILTNASELKSKKNKKENGKWIKKYKPYKTLNGSPFRGDFADVIMFDKDFDSPGYKTTVFFSDLPENQKLYNVKSQVKFRASIHSGHITKRTYRKLPNQELYKKSEKKVKIKRYRLIPEKADHYNNERKVKWPSYYMGLSRLSPLGEKDRVTPKSIPEKLIQEIIKIHKEILSEYISVDESKMTNLDIGNKYPKSTINSGYYGYASNSNGQDNTGQIIEAVLSFQLLKQNMQENGDKYVGGILAIDELDATLHPAAQNKMFDWLLDKSKELDLQIVFTTHSLTLLEHISKLQLKDPDCIKVNYLSKFSDDPGYVKIKENPKPEYYKHNLQQTYVQTPIKKPKIYILSEDETTRWFAQQLIEYTSNSDYSLEWLNVNISWSHLLNLYNSNPSNFSDYIILLDPDLNMELENSPLNEYIKKHIVQFKVNSSLSNIFILPGNESIETLIWNYVHSLKASNLLFDDPNLANYGINYDTLRNIDKNGDYINDEKHKKWFKDNNPYMDTFIKYWIKDNIKDVKKFMGIFSSAYARIIKNLSD</sequence>
<name>A0A7W3TQU6_9LACO</name>
<evidence type="ECO:0000313" key="2">
    <source>
        <dbReference type="EMBL" id="MBB1069227.1"/>
    </source>
</evidence>
<reference evidence="2 3" key="1">
    <citation type="submission" date="2020-07" db="EMBL/GenBank/DDBJ databases">
        <title>Description of Limosilactobacillus balticus sp. nov., Limosilactobacillus agrestis sp. nov., Limosilactobacillus albertensis sp. nov., Limosilactobacillus rudii sp. nov., Limosilactobacillus fastidiosus sp. nov., five novel Limosilactobacillus species isolated from the vertebrate gastrointestinal tract, and proposal of 6 subspecies of Limosilactobacillus reuteri adapted to the gastrointestinal tract of specific vertebrate hosts.</title>
        <authorList>
            <person name="Li F."/>
            <person name="Cheng C."/>
            <person name="Zheng J."/>
            <person name="Quevedo R.M."/>
            <person name="Li J."/>
            <person name="Roos S."/>
            <person name="Gaenzle M.G."/>
            <person name="Walter J."/>
        </authorList>
    </citation>
    <scope>NUCLEOTIDE SEQUENCE [LARGE SCALE GENOMIC DNA]</scope>
    <source>
        <strain evidence="2 3">RRLNB_1_1</strain>
    </source>
</reference>
<dbReference type="EMBL" id="JACIVC010000049">
    <property type="protein sequence ID" value="MBB1069227.1"/>
    <property type="molecule type" value="Genomic_DNA"/>
</dbReference>
<organism evidence="2 3">
    <name type="scientific">Limosilactobacillus albertensis</name>
    <dbReference type="NCBI Taxonomy" id="2759752"/>
    <lineage>
        <taxon>Bacteria</taxon>
        <taxon>Bacillati</taxon>
        <taxon>Bacillota</taxon>
        <taxon>Bacilli</taxon>
        <taxon>Lactobacillales</taxon>
        <taxon>Lactobacillaceae</taxon>
        <taxon>Limosilactobacillus</taxon>
    </lineage>
</organism>
<dbReference type="AlphaFoldDB" id="A0A7W3TQU6"/>
<dbReference type="InterPro" id="IPR027417">
    <property type="entry name" value="P-loop_NTPase"/>
</dbReference>
<dbReference type="InterPro" id="IPR003593">
    <property type="entry name" value="AAA+_ATPase"/>
</dbReference>
<dbReference type="Pfam" id="PF13175">
    <property type="entry name" value="AAA_15"/>
    <property type="match status" value="1"/>
</dbReference>
<dbReference type="Proteomes" id="UP000518316">
    <property type="component" value="Unassembled WGS sequence"/>
</dbReference>
<keyword evidence="3" id="KW-1185">Reference proteome</keyword>
<gene>
    <name evidence="2" type="ORF">H5S40_03540</name>
</gene>
<dbReference type="RefSeq" id="WP_182597883.1">
    <property type="nucleotide sequence ID" value="NZ_JACIVC010000049.1"/>
</dbReference>
<dbReference type="SUPFAM" id="SSF52540">
    <property type="entry name" value="P-loop containing nucleoside triphosphate hydrolases"/>
    <property type="match status" value="1"/>
</dbReference>
<proteinExistence type="predicted"/>
<dbReference type="SMART" id="SM00382">
    <property type="entry name" value="AAA"/>
    <property type="match status" value="1"/>
</dbReference>
<evidence type="ECO:0000259" key="1">
    <source>
        <dbReference type="SMART" id="SM00382"/>
    </source>
</evidence>
<feature type="domain" description="AAA+ ATPase" evidence="1">
    <location>
        <begin position="23"/>
        <end position="338"/>
    </location>
</feature>
<dbReference type="PANTHER" id="PTHR43581:SF4">
    <property type="entry name" value="ATP_GTP PHOSPHATASE"/>
    <property type="match status" value="1"/>
</dbReference>
<evidence type="ECO:0000313" key="3">
    <source>
        <dbReference type="Proteomes" id="UP000518316"/>
    </source>
</evidence>
<protein>
    <submittedName>
        <fullName evidence="2">AAA family ATPase</fullName>
    </submittedName>
</protein>